<evidence type="ECO:0000313" key="8">
    <source>
        <dbReference type="Proteomes" id="UP000737018"/>
    </source>
</evidence>
<protein>
    <submittedName>
        <fullName evidence="7">Uncharacterized protein</fullName>
    </submittedName>
</protein>
<evidence type="ECO:0000313" key="7">
    <source>
        <dbReference type="EMBL" id="KAF3961968.1"/>
    </source>
</evidence>
<dbReference type="Proteomes" id="UP000737018">
    <property type="component" value="Unassembled WGS sequence"/>
</dbReference>
<name>A0A8J4R1L3_9ROSI</name>
<dbReference type="GO" id="GO:0006508">
    <property type="term" value="P:proteolysis"/>
    <property type="evidence" value="ECO:0007669"/>
    <property type="project" value="UniProtKB-KW"/>
</dbReference>
<dbReference type="PRINTS" id="PR00834">
    <property type="entry name" value="PROTEASES2C"/>
</dbReference>
<keyword evidence="4" id="KW-0808">Transferase</keyword>
<dbReference type="InterPro" id="IPR009003">
    <property type="entry name" value="Peptidase_S1_PA"/>
</dbReference>
<comment type="similarity">
    <text evidence="1">Belongs to the peptidase S1C family.</text>
</comment>
<dbReference type="OrthoDB" id="1671556at2759"/>
<dbReference type="SUPFAM" id="SSF50494">
    <property type="entry name" value="Trypsin-like serine proteases"/>
    <property type="match status" value="1"/>
</dbReference>
<evidence type="ECO:0000256" key="4">
    <source>
        <dbReference type="ARBA" id="ARBA00022679"/>
    </source>
</evidence>
<keyword evidence="2" id="KW-0489">Methyltransferase</keyword>
<dbReference type="GO" id="GO:0008168">
    <property type="term" value="F:methyltransferase activity"/>
    <property type="evidence" value="ECO:0007669"/>
    <property type="project" value="UniProtKB-KW"/>
</dbReference>
<evidence type="ECO:0000256" key="2">
    <source>
        <dbReference type="ARBA" id="ARBA00022603"/>
    </source>
</evidence>
<dbReference type="EMBL" id="JRKL02001802">
    <property type="protein sequence ID" value="KAF3961968.1"/>
    <property type="molecule type" value="Genomic_DNA"/>
</dbReference>
<accession>A0A8J4R1L3</accession>
<proteinExistence type="inferred from homology"/>
<dbReference type="Pfam" id="PF03141">
    <property type="entry name" value="Methyltransf_29"/>
    <property type="match status" value="1"/>
</dbReference>
<dbReference type="PANTHER" id="PTHR43343:SF6">
    <property type="entry name" value="PROTEASE DO-LIKE 5, CHLOROPLASTIC ISOFORM X1"/>
    <property type="match status" value="1"/>
</dbReference>
<evidence type="ECO:0000256" key="1">
    <source>
        <dbReference type="ARBA" id="ARBA00010541"/>
    </source>
</evidence>
<keyword evidence="8" id="KW-1185">Reference proteome</keyword>
<dbReference type="GO" id="GO:0004252">
    <property type="term" value="F:serine-type endopeptidase activity"/>
    <property type="evidence" value="ECO:0007669"/>
    <property type="project" value="InterPro"/>
</dbReference>
<dbReference type="InterPro" id="IPR001940">
    <property type="entry name" value="Peptidase_S1C"/>
</dbReference>
<evidence type="ECO:0000256" key="5">
    <source>
        <dbReference type="ARBA" id="ARBA00022801"/>
    </source>
</evidence>
<organism evidence="7 8">
    <name type="scientific">Castanea mollissima</name>
    <name type="common">Chinese chestnut</name>
    <dbReference type="NCBI Taxonomy" id="60419"/>
    <lineage>
        <taxon>Eukaryota</taxon>
        <taxon>Viridiplantae</taxon>
        <taxon>Streptophyta</taxon>
        <taxon>Embryophyta</taxon>
        <taxon>Tracheophyta</taxon>
        <taxon>Spermatophyta</taxon>
        <taxon>Magnoliopsida</taxon>
        <taxon>eudicotyledons</taxon>
        <taxon>Gunneridae</taxon>
        <taxon>Pentapetalae</taxon>
        <taxon>rosids</taxon>
        <taxon>fabids</taxon>
        <taxon>Fagales</taxon>
        <taxon>Fagaceae</taxon>
        <taxon>Castanea</taxon>
    </lineage>
</organism>
<reference evidence="7" key="1">
    <citation type="submission" date="2020-03" db="EMBL/GenBank/DDBJ databases">
        <title>Castanea mollissima Vanexum genome sequencing.</title>
        <authorList>
            <person name="Staton M."/>
        </authorList>
    </citation>
    <scope>NUCLEOTIDE SEQUENCE</scope>
    <source>
        <tissue evidence="7">Leaf</tissue>
    </source>
</reference>
<dbReference type="PANTHER" id="PTHR43343">
    <property type="entry name" value="PEPTIDASE S12"/>
    <property type="match status" value="1"/>
</dbReference>
<dbReference type="InterPro" id="IPR004159">
    <property type="entry name" value="Put_SAM_MeTrfase"/>
</dbReference>
<dbReference type="GO" id="GO:0032259">
    <property type="term" value="P:methylation"/>
    <property type="evidence" value="ECO:0007669"/>
    <property type="project" value="UniProtKB-KW"/>
</dbReference>
<sequence>MCWDLVVIKKDKLNEVGAAIYRKPTSTECYDKRPKNEPTLCKESDDPNAAGQMDVYFKAKLELNDPVAVGTSLNLHVGQSCFAIGNPYGYENTLTAGVVSGLGREIPSPNGRAIRGAIQTDADINAATGMICQLKKLQNWLEGLFIMQHSVMVPVVELLAFIMWDLMDGKSSLDQWNRKWLKSVMDFHFFYAYYDGETYHHELHGLSYQGLNQKQKCVRVKRGIGLMNLERRILKVMGLDQSRHSISIVYRAPQLVVGTRAVYSSL</sequence>
<dbReference type="AlphaFoldDB" id="A0A8J4R1L3"/>
<dbReference type="InterPro" id="IPR051201">
    <property type="entry name" value="Chloro_Bact_Ser_Proteases"/>
</dbReference>
<evidence type="ECO:0000256" key="3">
    <source>
        <dbReference type="ARBA" id="ARBA00022670"/>
    </source>
</evidence>
<keyword evidence="6" id="KW-0325">Glycoprotein</keyword>
<dbReference type="InterPro" id="IPR043504">
    <property type="entry name" value="Peptidase_S1_PA_chymotrypsin"/>
</dbReference>
<evidence type="ECO:0000256" key="6">
    <source>
        <dbReference type="ARBA" id="ARBA00023180"/>
    </source>
</evidence>
<dbReference type="Gene3D" id="2.40.10.10">
    <property type="entry name" value="Trypsin-like serine proteases"/>
    <property type="match status" value="1"/>
</dbReference>
<keyword evidence="5" id="KW-0378">Hydrolase</keyword>
<comment type="caution">
    <text evidence="7">The sequence shown here is derived from an EMBL/GenBank/DDBJ whole genome shotgun (WGS) entry which is preliminary data.</text>
</comment>
<keyword evidence="3" id="KW-0645">Protease</keyword>
<gene>
    <name evidence="7" type="ORF">CMV_013464</name>
</gene>